<keyword evidence="2" id="KW-1185">Reference proteome</keyword>
<dbReference type="Proteomes" id="UP000192266">
    <property type="component" value="Unassembled WGS sequence"/>
</dbReference>
<dbReference type="AlphaFoldDB" id="A0A1W1VQ92"/>
<evidence type="ECO:0000313" key="2">
    <source>
        <dbReference type="Proteomes" id="UP000192266"/>
    </source>
</evidence>
<evidence type="ECO:0008006" key="3">
    <source>
        <dbReference type="Google" id="ProtNLM"/>
    </source>
</evidence>
<dbReference type="Gene3D" id="3.30.160.670">
    <property type="match status" value="1"/>
</dbReference>
<dbReference type="OrthoDB" id="118896at2"/>
<name>A0A1W1VQ92_9BACT</name>
<organism evidence="1 2">
    <name type="scientific">Hymenobacter roseosalivarius DSM 11622</name>
    <dbReference type="NCBI Taxonomy" id="645990"/>
    <lineage>
        <taxon>Bacteria</taxon>
        <taxon>Pseudomonadati</taxon>
        <taxon>Bacteroidota</taxon>
        <taxon>Cytophagia</taxon>
        <taxon>Cytophagales</taxon>
        <taxon>Hymenobacteraceae</taxon>
        <taxon>Hymenobacter</taxon>
    </lineage>
</organism>
<gene>
    <name evidence="1" type="ORF">SAMN00120144_4106</name>
</gene>
<proteinExistence type="predicted"/>
<evidence type="ECO:0000313" key="1">
    <source>
        <dbReference type="EMBL" id="SMB95506.1"/>
    </source>
</evidence>
<accession>A0A1W1VQ92</accession>
<reference evidence="1 2" key="1">
    <citation type="submission" date="2017-04" db="EMBL/GenBank/DDBJ databases">
        <authorList>
            <person name="Afonso C.L."/>
            <person name="Miller P.J."/>
            <person name="Scott M.A."/>
            <person name="Spackman E."/>
            <person name="Goraichik I."/>
            <person name="Dimitrov K.M."/>
            <person name="Suarez D.L."/>
            <person name="Swayne D.E."/>
        </authorList>
    </citation>
    <scope>NUCLEOTIDE SEQUENCE [LARGE SCALE GENOMIC DNA]</scope>
    <source>
        <strain evidence="1 2">DSM 11622</strain>
    </source>
</reference>
<sequence>MILDFVDARTNNLVWRDSMADPVSNPANIGSEFAKSAKQILDEFPVEKK</sequence>
<dbReference type="EMBL" id="FWWW01000069">
    <property type="protein sequence ID" value="SMB95506.1"/>
    <property type="molecule type" value="Genomic_DNA"/>
</dbReference>
<protein>
    <recommendedName>
        <fullName evidence="3">DUF4136 domain-containing protein</fullName>
    </recommendedName>
</protein>